<evidence type="ECO:0000313" key="4">
    <source>
        <dbReference type="Proteomes" id="UP000192319"/>
    </source>
</evidence>
<feature type="domain" description="Phage capsid-like C-terminal" evidence="2">
    <location>
        <begin position="20"/>
        <end position="184"/>
    </location>
</feature>
<evidence type="ECO:0000256" key="1">
    <source>
        <dbReference type="ARBA" id="ARBA00004328"/>
    </source>
</evidence>
<comment type="subcellular location">
    <subcellularLocation>
        <location evidence="1">Virion</location>
    </subcellularLocation>
</comment>
<dbReference type="NCBIfam" id="TIGR01554">
    <property type="entry name" value="major_cap_HK97"/>
    <property type="match status" value="1"/>
</dbReference>
<dbReference type="Proteomes" id="UP000192319">
    <property type="component" value="Unassembled WGS sequence"/>
</dbReference>
<keyword evidence="4" id="KW-1185">Reference proteome</keyword>
<dbReference type="Gene3D" id="3.30.2320.10">
    <property type="entry name" value="hypothetical protein PF0899 domain"/>
    <property type="match status" value="1"/>
</dbReference>
<dbReference type="InterPro" id="IPR054612">
    <property type="entry name" value="Phage_capsid-like_C"/>
</dbReference>
<proteinExistence type="predicted"/>
<evidence type="ECO:0000313" key="3">
    <source>
        <dbReference type="EMBL" id="OQZ87667.1"/>
    </source>
</evidence>
<dbReference type="SUPFAM" id="SSF56563">
    <property type="entry name" value="Major capsid protein gp5"/>
    <property type="match status" value="1"/>
</dbReference>
<evidence type="ECO:0000259" key="2">
    <source>
        <dbReference type="Pfam" id="PF05065"/>
    </source>
</evidence>
<name>A0ABX3R136_9MYCO</name>
<dbReference type="EMBL" id="MVHD01000140">
    <property type="protein sequence ID" value="OQZ87667.1"/>
    <property type="molecule type" value="Genomic_DNA"/>
</dbReference>
<feature type="non-terminal residue" evidence="3">
    <location>
        <position position="205"/>
    </location>
</feature>
<dbReference type="Pfam" id="PF05065">
    <property type="entry name" value="Phage_capsid"/>
    <property type="match status" value="1"/>
</dbReference>
<dbReference type="RefSeq" id="WP_083141176.1">
    <property type="nucleotide sequence ID" value="NZ_MVHD01000140.1"/>
</dbReference>
<reference evidence="3 4" key="1">
    <citation type="submission" date="2017-02" db="EMBL/GenBank/DDBJ databases">
        <title>The new phylogeny of genus Mycobacterium.</title>
        <authorList>
            <person name="Tortoli E."/>
            <person name="Trovato A."/>
            <person name="Cirillo D.M."/>
        </authorList>
    </citation>
    <scope>NUCLEOTIDE SEQUENCE [LARGE SCALE GENOMIC DNA]</scope>
    <source>
        <strain evidence="3 4">DSM 45230</strain>
    </source>
</reference>
<feature type="non-terminal residue" evidence="3">
    <location>
        <position position="1"/>
    </location>
</feature>
<gene>
    <name evidence="3" type="ORF">BST11_26900</name>
</gene>
<sequence>CTMVSGDIEGDEPSLHVAYVVDQLDAEYVDEDTAGTENPPGLDEVEIKTKKLYRLVNLSSEQWNQEQTAAAIANSVATDLIAKADASFLGENTDPLIGLLHAADVIDGTEVADSLDNLVDLVATLEANRSKPSHIILDPQSWAALRKLKIGTTYNAALLGAGTHDAAPMLLDLPVVRSPFVPAGTGVVVDATAIASAVGPVRIAT</sequence>
<protein>
    <submittedName>
        <fullName evidence="3">Major capsid protein</fullName>
    </submittedName>
</protein>
<organism evidence="3 4">
    <name type="scientific">Mycobacterium alsense</name>
    <dbReference type="NCBI Taxonomy" id="324058"/>
    <lineage>
        <taxon>Bacteria</taxon>
        <taxon>Bacillati</taxon>
        <taxon>Actinomycetota</taxon>
        <taxon>Actinomycetes</taxon>
        <taxon>Mycobacteriales</taxon>
        <taxon>Mycobacteriaceae</taxon>
        <taxon>Mycobacterium</taxon>
    </lineage>
</organism>
<comment type="caution">
    <text evidence="3">The sequence shown here is derived from an EMBL/GenBank/DDBJ whole genome shotgun (WGS) entry which is preliminary data.</text>
</comment>
<dbReference type="InterPro" id="IPR024455">
    <property type="entry name" value="Phage_capsid"/>
</dbReference>
<accession>A0ABX3R136</accession>